<keyword evidence="2" id="KW-1185">Reference proteome</keyword>
<evidence type="ECO:0000313" key="1">
    <source>
        <dbReference type="EMBL" id="EGG08237.1"/>
    </source>
</evidence>
<dbReference type="AlphaFoldDB" id="F4RHA9"/>
<dbReference type="Proteomes" id="UP000001072">
    <property type="component" value="Unassembled WGS sequence"/>
</dbReference>
<dbReference type="RefSeq" id="XP_007408435.1">
    <property type="nucleotide sequence ID" value="XM_007408373.1"/>
</dbReference>
<name>F4RHA9_MELLP</name>
<organism evidence="2">
    <name type="scientific">Melampsora larici-populina (strain 98AG31 / pathotype 3-4-7)</name>
    <name type="common">Poplar leaf rust fungus</name>
    <dbReference type="NCBI Taxonomy" id="747676"/>
    <lineage>
        <taxon>Eukaryota</taxon>
        <taxon>Fungi</taxon>
        <taxon>Dikarya</taxon>
        <taxon>Basidiomycota</taxon>
        <taxon>Pucciniomycotina</taxon>
        <taxon>Pucciniomycetes</taxon>
        <taxon>Pucciniales</taxon>
        <taxon>Melampsoraceae</taxon>
        <taxon>Melampsora</taxon>
    </lineage>
</organism>
<accession>F4RHA9</accession>
<dbReference type="InParanoid" id="F4RHA9"/>
<reference evidence="2" key="1">
    <citation type="journal article" date="2011" name="Proc. Natl. Acad. Sci. U.S.A.">
        <title>Obligate biotrophy features unraveled by the genomic analysis of rust fungi.</title>
        <authorList>
            <person name="Duplessis S."/>
            <person name="Cuomo C.A."/>
            <person name="Lin Y.-C."/>
            <person name="Aerts A."/>
            <person name="Tisserant E."/>
            <person name="Veneault-Fourrey C."/>
            <person name="Joly D.L."/>
            <person name="Hacquard S."/>
            <person name="Amselem J."/>
            <person name="Cantarel B.L."/>
            <person name="Chiu R."/>
            <person name="Coutinho P.M."/>
            <person name="Feau N."/>
            <person name="Field M."/>
            <person name="Frey P."/>
            <person name="Gelhaye E."/>
            <person name="Goldberg J."/>
            <person name="Grabherr M.G."/>
            <person name="Kodira C.D."/>
            <person name="Kohler A."/>
            <person name="Kuees U."/>
            <person name="Lindquist E.A."/>
            <person name="Lucas S.M."/>
            <person name="Mago R."/>
            <person name="Mauceli E."/>
            <person name="Morin E."/>
            <person name="Murat C."/>
            <person name="Pangilinan J.L."/>
            <person name="Park R."/>
            <person name="Pearson M."/>
            <person name="Quesneville H."/>
            <person name="Rouhier N."/>
            <person name="Sakthikumar S."/>
            <person name="Salamov A.A."/>
            <person name="Schmutz J."/>
            <person name="Selles B."/>
            <person name="Shapiro H."/>
            <person name="Tanguay P."/>
            <person name="Tuskan G.A."/>
            <person name="Henrissat B."/>
            <person name="Van de Peer Y."/>
            <person name="Rouze P."/>
            <person name="Ellis J.G."/>
            <person name="Dodds P.N."/>
            <person name="Schein J.E."/>
            <person name="Zhong S."/>
            <person name="Hamelin R.C."/>
            <person name="Grigoriev I.V."/>
            <person name="Szabo L.J."/>
            <person name="Martin F."/>
        </authorList>
    </citation>
    <scope>NUCLEOTIDE SEQUENCE [LARGE SCALE GENOMIC DNA]</scope>
    <source>
        <strain evidence="2">98AG31 / pathotype 3-4-7</strain>
    </source>
</reference>
<dbReference type="HOGENOM" id="CLU_2961289_0_0_1"/>
<evidence type="ECO:0000313" key="2">
    <source>
        <dbReference type="Proteomes" id="UP000001072"/>
    </source>
</evidence>
<dbReference type="GeneID" id="18933706"/>
<dbReference type="KEGG" id="mlr:MELLADRAFT_85048"/>
<protein>
    <submittedName>
        <fullName evidence="1">Uncharacterized protein</fullName>
    </submittedName>
</protein>
<dbReference type="VEuPathDB" id="FungiDB:MELLADRAFT_85048"/>
<dbReference type="EMBL" id="GL883101">
    <property type="protein sequence ID" value="EGG08237.1"/>
    <property type="molecule type" value="Genomic_DNA"/>
</dbReference>
<proteinExistence type="predicted"/>
<gene>
    <name evidence="1" type="ORF">MELLADRAFT_85048</name>
</gene>
<sequence length="59" mass="6436">MGLPLLTSSFSRNGHFSWHHSLYLCSDYALYGGLLSAHSFGLDSSAFLGSFLYGSCGLW</sequence>